<organism evidence="2 3">
    <name type="scientific">Monascus purpureus</name>
    <name type="common">Red mold</name>
    <name type="synonym">Monascus anka</name>
    <dbReference type="NCBI Taxonomy" id="5098"/>
    <lineage>
        <taxon>Eukaryota</taxon>
        <taxon>Fungi</taxon>
        <taxon>Dikarya</taxon>
        <taxon>Ascomycota</taxon>
        <taxon>Pezizomycotina</taxon>
        <taxon>Eurotiomycetes</taxon>
        <taxon>Eurotiomycetidae</taxon>
        <taxon>Eurotiales</taxon>
        <taxon>Aspergillaceae</taxon>
        <taxon>Monascus</taxon>
    </lineage>
</organism>
<reference evidence="2 3" key="1">
    <citation type="submission" date="2019-06" db="EMBL/GenBank/DDBJ databases">
        <title>Wine fermentation using esterase from Monascus purpureus.</title>
        <authorList>
            <person name="Geng C."/>
            <person name="Zhang Y."/>
        </authorList>
    </citation>
    <scope>NUCLEOTIDE SEQUENCE [LARGE SCALE GENOMIC DNA]</scope>
    <source>
        <strain evidence="2">HQ1</strain>
    </source>
</reference>
<gene>
    <name evidence="2" type="ORF">MPDQ_004056</name>
</gene>
<proteinExistence type="predicted"/>
<dbReference type="STRING" id="5098.A0A507QHS3"/>
<dbReference type="AlphaFoldDB" id="A0A507QHS3"/>
<feature type="region of interest" description="Disordered" evidence="1">
    <location>
        <begin position="20"/>
        <end position="52"/>
    </location>
</feature>
<dbReference type="Proteomes" id="UP000319663">
    <property type="component" value="Unassembled WGS sequence"/>
</dbReference>
<protein>
    <submittedName>
        <fullName evidence="2">Uncharacterized protein</fullName>
    </submittedName>
</protein>
<comment type="caution">
    <text evidence="2">The sequence shown here is derived from an EMBL/GenBank/DDBJ whole genome shotgun (WGS) entry which is preliminary data.</text>
</comment>
<evidence type="ECO:0000256" key="1">
    <source>
        <dbReference type="SAM" id="MobiDB-lite"/>
    </source>
</evidence>
<sequence>MTNGLFNYDDETCQSWVIDPRDEDSQYPPPTPGNFGRTPCTVSSLSPTPDPTYRQTQSNDLGFLPYDEWKRRKDNNCEDLGEQDLIYHTIAWKLKINRTTEAKETEQDLVVAPSEYWAKCLKQKIDALMHAKKRNRRVRFEDVEIVVSINHRNEGPLEKRSDDTNIDWRPVETKLRKWSNLVRMGRTPQIAITVKYMRDDDAAKAYEKRGSSATKRMLAERDAAITAEEESSQPSSWRYVYKLMRCSVTSCSNFDKWCWQDLTGRKHYGLRKAHLMKLIAYVDAGGKLDSHDDVPEGIRQALYVEAQQKLERGLNKTNHQVAFGAPCPININLLAPQGTHESAIPLSPPRPAISKKKIKISGPRDDAVRAYCEWHELQVTDEKRKADWRKACEITLSNGLDLELVEEDQEHVQFLIEQGVTKGTARRFVRDIPEWVEHVRELSSEGCSQGAPDCTDD</sequence>
<accession>A0A507QHS3</accession>
<feature type="compositionally biased region" description="Polar residues" evidence="1">
    <location>
        <begin position="40"/>
        <end position="52"/>
    </location>
</feature>
<name>A0A507QHS3_MONPU</name>
<keyword evidence="3" id="KW-1185">Reference proteome</keyword>
<evidence type="ECO:0000313" key="3">
    <source>
        <dbReference type="Proteomes" id="UP000319663"/>
    </source>
</evidence>
<dbReference type="EMBL" id="VIFY01000257">
    <property type="protein sequence ID" value="TQB68066.1"/>
    <property type="molecule type" value="Genomic_DNA"/>
</dbReference>
<dbReference type="OrthoDB" id="4232626at2759"/>
<evidence type="ECO:0000313" key="2">
    <source>
        <dbReference type="EMBL" id="TQB68066.1"/>
    </source>
</evidence>